<sequence length="132" mass="14819">MTIFIDTSAIIALAVGEDTFHSKALQWNGSHQRESFTTTNLVFMEVMSWIRYKRGKSVAVELGNNLLSGQGISIERVAMDDERKAWDLFQKADGRGLSMVDCTTAVVMKRLKIGDIFTFDTDFSRLGFTICP</sequence>
<dbReference type="GO" id="GO:0004521">
    <property type="term" value="F:RNA endonuclease activity"/>
    <property type="evidence" value="ECO:0007669"/>
    <property type="project" value="InterPro"/>
</dbReference>
<evidence type="ECO:0000259" key="1">
    <source>
        <dbReference type="Pfam" id="PF01850"/>
    </source>
</evidence>
<dbReference type="GO" id="GO:0016075">
    <property type="term" value="P:rRNA catabolic process"/>
    <property type="evidence" value="ECO:0007669"/>
    <property type="project" value="TreeGrafter"/>
</dbReference>
<accession>A0A0G1TGW0</accession>
<dbReference type="SUPFAM" id="SSF88723">
    <property type="entry name" value="PIN domain-like"/>
    <property type="match status" value="1"/>
</dbReference>
<gene>
    <name evidence="2" type="ORF">UY08_C0004G0014</name>
</gene>
<dbReference type="AlphaFoldDB" id="A0A0G1TGW0"/>
<dbReference type="InterPro" id="IPR002716">
    <property type="entry name" value="PIN_dom"/>
</dbReference>
<protein>
    <recommendedName>
        <fullName evidence="1">PIN domain-containing protein</fullName>
    </recommendedName>
</protein>
<proteinExistence type="predicted"/>
<dbReference type="EMBL" id="LCOQ01000004">
    <property type="protein sequence ID" value="KKU81006.1"/>
    <property type="molecule type" value="Genomic_DNA"/>
</dbReference>
<dbReference type="InterPro" id="IPR039018">
    <property type="entry name" value="VapC20-like"/>
</dbReference>
<evidence type="ECO:0000313" key="2">
    <source>
        <dbReference type="EMBL" id="KKU81006.1"/>
    </source>
</evidence>
<dbReference type="Gene3D" id="3.40.50.1010">
    <property type="entry name" value="5'-nuclease"/>
    <property type="match status" value="1"/>
</dbReference>
<dbReference type="Proteomes" id="UP000034212">
    <property type="component" value="Unassembled WGS sequence"/>
</dbReference>
<dbReference type="PANTHER" id="PTHR42188">
    <property type="entry name" value="23S RRNA-SPECIFIC ENDONUCLEASE VAPC20"/>
    <property type="match status" value="1"/>
</dbReference>
<comment type="caution">
    <text evidence="2">The sequence shown here is derived from an EMBL/GenBank/DDBJ whole genome shotgun (WGS) entry which is preliminary data.</text>
</comment>
<dbReference type="Pfam" id="PF01850">
    <property type="entry name" value="PIN"/>
    <property type="match status" value="1"/>
</dbReference>
<reference evidence="2 3" key="1">
    <citation type="journal article" date="2015" name="Nature">
        <title>rRNA introns, odd ribosomes, and small enigmatic genomes across a large radiation of phyla.</title>
        <authorList>
            <person name="Brown C.T."/>
            <person name="Hug L.A."/>
            <person name="Thomas B.C."/>
            <person name="Sharon I."/>
            <person name="Castelle C.J."/>
            <person name="Singh A."/>
            <person name="Wilkins M.J."/>
            <person name="Williams K.H."/>
            <person name="Banfield J.F."/>
        </authorList>
    </citation>
    <scope>NUCLEOTIDE SEQUENCE [LARGE SCALE GENOMIC DNA]</scope>
</reference>
<feature type="domain" description="PIN" evidence="1">
    <location>
        <begin position="3"/>
        <end position="128"/>
    </location>
</feature>
<evidence type="ECO:0000313" key="3">
    <source>
        <dbReference type="Proteomes" id="UP000034212"/>
    </source>
</evidence>
<organism evidence="2 3">
    <name type="scientific">Candidatus Gottesmanbacteria bacterium GW2011_GWA1_47_8</name>
    <dbReference type="NCBI Taxonomy" id="1618438"/>
    <lineage>
        <taxon>Bacteria</taxon>
        <taxon>Candidatus Gottesmaniibacteriota</taxon>
    </lineage>
</organism>
<dbReference type="PANTHER" id="PTHR42188:SF1">
    <property type="entry name" value="23S RRNA-SPECIFIC ENDONUCLEASE VAPC20"/>
    <property type="match status" value="1"/>
</dbReference>
<name>A0A0G1TGW0_9BACT</name>
<dbReference type="InterPro" id="IPR029060">
    <property type="entry name" value="PIN-like_dom_sf"/>
</dbReference>